<dbReference type="RefSeq" id="WP_379583971.1">
    <property type="nucleotide sequence ID" value="NZ_JBHSQW010000014.1"/>
</dbReference>
<dbReference type="EMBL" id="JBHSQW010000014">
    <property type="protein sequence ID" value="MFC5993932.1"/>
    <property type="molecule type" value="Genomic_DNA"/>
</dbReference>
<evidence type="ECO:0000313" key="3">
    <source>
        <dbReference type="Proteomes" id="UP001596302"/>
    </source>
</evidence>
<organism evidence="2 3">
    <name type="scientific">Pseudonocardia hispaniensis</name>
    <dbReference type="NCBI Taxonomy" id="904933"/>
    <lineage>
        <taxon>Bacteria</taxon>
        <taxon>Bacillati</taxon>
        <taxon>Actinomycetota</taxon>
        <taxon>Actinomycetes</taxon>
        <taxon>Pseudonocardiales</taxon>
        <taxon>Pseudonocardiaceae</taxon>
        <taxon>Pseudonocardia</taxon>
    </lineage>
</organism>
<evidence type="ECO:0000313" key="2">
    <source>
        <dbReference type="EMBL" id="MFC5993932.1"/>
    </source>
</evidence>
<name>A0ABW1IZU8_9PSEU</name>
<dbReference type="Proteomes" id="UP001596302">
    <property type="component" value="Unassembled WGS sequence"/>
</dbReference>
<protein>
    <submittedName>
        <fullName evidence="2">Outer membrane lipoprotein carrier protein LolA</fullName>
    </submittedName>
</protein>
<dbReference type="PANTHER" id="PTHR37507">
    <property type="entry name" value="SPORULATION PROTEIN YDCC"/>
    <property type="match status" value="1"/>
</dbReference>
<comment type="caution">
    <text evidence="2">The sequence shown here is derived from an EMBL/GenBank/DDBJ whole genome shotgun (WGS) entry which is preliminary data.</text>
</comment>
<keyword evidence="3" id="KW-1185">Reference proteome</keyword>
<feature type="region of interest" description="Disordered" evidence="1">
    <location>
        <begin position="231"/>
        <end position="271"/>
    </location>
</feature>
<sequence>MGLGRRGWTRIGLGVAAAGAVGVGLLVAPAGAGAAPQLPPVTAEELISSMLTAEPGPFNGTVQLDNRLGLPALPQLPQAANGISTARVWVAGDRKARVSLPTAQDERTVVADGTTVWSWNSADRTVTKAPEPSTSKHAPTDPTAAATAVVGHLRATSTVDVDGTAEVAGRPAYELVLAPLPTERTLLREVRVAVDAEKRVPLELTVLTTGSPDPAVRLGFTDLTFGPQEPSLFTFTPPPGATVREAPGATAREAPAHPEGTGPGAAEPTVVGDGWDTVVIAAVPTGDRTSELAALGKPVSGPWGSGHEFTTAVGTAILTDDGRIAAGAVPGQVLTEALAK</sequence>
<dbReference type="InterPro" id="IPR052944">
    <property type="entry name" value="Sporulation_related"/>
</dbReference>
<dbReference type="PANTHER" id="PTHR37507:SF2">
    <property type="entry name" value="SPORULATION PROTEIN YDCC"/>
    <property type="match status" value="1"/>
</dbReference>
<dbReference type="Gene3D" id="2.50.20.10">
    <property type="entry name" value="Lipoprotein localisation LolA/LolB/LppX"/>
    <property type="match status" value="1"/>
</dbReference>
<gene>
    <name evidence="2" type="ORF">ACFQE5_06885</name>
</gene>
<reference evidence="3" key="1">
    <citation type="journal article" date="2019" name="Int. J. Syst. Evol. Microbiol.">
        <title>The Global Catalogue of Microorganisms (GCM) 10K type strain sequencing project: providing services to taxonomists for standard genome sequencing and annotation.</title>
        <authorList>
            <consortium name="The Broad Institute Genomics Platform"/>
            <consortium name="The Broad Institute Genome Sequencing Center for Infectious Disease"/>
            <person name="Wu L."/>
            <person name="Ma J."/>
        </authorList>
    </citation>
    <scope>NUCLEOTIDE SEQUENCE [LARGE SCALE GENOMIC DNA]</scope>
    <source>
        <strain evidence="3">CCM 8391</strain>
    </source>
</reference>
<dbReference type="InterPro" id="IPR029046">
    <property type="entry name" value="LolA/LolB/LppX"/>
</dbReference>
<accession>A0ABW1IZU8</accession>
<dbReference type="SUPFAM" id="SSF89392">
    <property type="entry name" value="Prokaryotic lipoproteins and lipoprotein localization factors"/>
    <property type="match status" value="1"/>
</dbReference>
<proteinExistence type="predicted"/>
<evidence type="ECO:0000256" key="1">
    <source>
        <dbReference type="SAM" id="MobiDB-lite"/>
    </source>
</evidence>
<dbReference type="InterPro" id="IPR006311">
    <property type="entry name" value="TAT_signal"/>
</dbReference>
<keyword evidence="2" id="KW-0449">Lipoprotein</keyword>
<dbReference type="PROSITE" id="PS51318">
    <property type="entry name" value="TAT"/>
    <property type="match status" value="1"/>
</dbReference>